<sequence>MHVFDRRLLYIWLLMTLGAGCALFLPEIVVLLMLTLIGFPLAWLMTLMPGAWIYFTPTLAIYMILRRVSDAPPRLMMLVAAALLPLAVGFAIPWCANGITERRVQALIAQDHGAPPILPVGLSITHAIDRGLGSSGKCWDTCQRLLFSRTAKSIAEVPLDMLPKQASLPVPARRFSLGPIGPGCNNTRLQTTYATSTETGREVPPPPPPLSDKLEDFAQEGLCLHDDAVRDVRSDVLIVERRNYDPAFRGFHFEGEGWRASLHPIAPFKRREVFRHTPSGLVRLMRRTEVRYALLAEPLWLSPGFRFDTASPTHWAWRDERVVGSPVDSFQPTQWNGLIANDLAVHGLR</sequence>
<accession>A0A6M4GFX5</accession>
<dbReference type="PROSITE" id="PS51257">
    <property type="entry name" value="PROKAR_LIPOPROTEIN"/>
    <property type="match status" value="1"/>
</dbReference>
<dbReference type="EMBL" id="CP053021">
    <property type="protein sequence ID" value="QJR04677.1"/>
    <property type="molecule type" value="Genomic_DNA"/>
</dbReference>
<keyword evidence="1" id="KW-0472">Membrane</keyword>
<evidence type="ECO:0000256" key="1">
    <source>
        <dbReference type="SAM" id="Phobius"/>
    </source>
</evidence>
<organism evidence="2 3">
    <name type="scientific">Sphingobium yanoikuyae</name>
    <name type="common">Sphingomonas yanoikuyae</name>
    <dbReference type="NCBI Taxonomy" id="13690"/>
    <lineage>
        <taxon>Bacteria</taxon>
        <taxon>Pseudomonadati</taxon>
        <taxon>Pseudomonadota</taxon>
        <taxon>Alphaproteobacteria</taxon>
        <taxon>Sphingomonadales</taxon>
        <taxon>Sphingomonadaceae</taxon>
        <taxon>Sphingobium</taxon>
    </lineage>
</organism>
<dbReference type="Proteomes" id="UP000502611">
    <property type="component" value="Chromosome"/>
</dbReference>
<gene>
    <name evidence="2" type="ORF">HH800_22220</name>
</gene>
<feature type="transmembrane region" description="Helical" evidence="1">
    <location>
        <begin position="43"/>
        <end position="63"/>
    </location>
</feature>
<protein>
    <submittedName>
        <fullName evidence="2">Uncharacterized protein</fullName>
    </submittedName>
</protein>
<name>A0A6M4GFX5_SPHYA</name>
<keyword evidence="1" id="KW-0812">Transmembrane</keyword>
<proteinExistence type="predicted"/>
<keyword evidence="1" id="KW-1133">Transmembrane helix</keyword>
<reference evidence="2 3" key="1">
    <citation type="submission" date="2020-04" db="EMBL/GenBank/DDBJ databases">
        <title>The Whole Genome Analysis of High salt-tolerant Sphingobium yanoikuyae YC-XJ2 with Aryl organophosphorus flame retardants (aryl-OPFRs)-degrading capacity and characteristics of Related phosphotriesterase.</title>
        <authorList>
            <person name="Li X."/>
        </authorList>
    </citation>
    <scope>NUCLEOTIDE SEQUENCE [LARGE SCALE GENOMIC DNA]</scope>
    <source>
        <strain evidence="2 3">YC-XJ2</strain>
    </source>
</reference>
<evidence type="ECO:0000313" key="2">
    <source>
        <dbReference type="EMBL" id="QJR04677.1"/>
    </source>
</evidence>
<dbReference type="AlphaFoldDB" id="A0A6M4GFX5"/>
<feature type="transmembrane region" description="Helical" evidence="1">
    <location>
        <begin position="12"/>
        <end position="37"/>
    </location>
</feature>
<feature type="transmembrane region" description="Helical" evidence="1">
    <location>
        <begin position="75"/>
        <end position="94"/>
    </location>
</feature>
<evidence type="ECO:0000313" key="3">
    <source>
        <dbReference type="Proteomes" id="UP000502611"/>
    </source>
</evidence>